<dbReference type="Gene3D" id="2.60.120.430">
    <property type="entry name" value="Galactose-binding lectin"/>
    <property type="match status" value="1"/>
</dbReference>
<evidence type="ECO:0000259" key="4">
    <source>
        <dbReference type="PROSITE" id="PS51762"/>
    </source>
</evidence>
<evidence type="ECO:0000256" key="1">
    <source>
        <dbReference type="ARBA" id="ARBA00006865"/>
    </source>
</evidence>
<dbReference type="Pfam" id="PF00722">
    <property type="entry name" value="Glyco_hydro_16"/>
    <property type="match status" value="1"/>
</dbReference>
<dbReference type="Pfam" id="PF16841">
    <property type="entry name" value="CBM60"/>
    <property type="match status" value="1"/>
</dbReference>
<feature type="domain" description="GH16" evidence="4">
    <location>
        <begin position="273"/>
        <end position="587"/>
    </location>
</feature>
<dbReference type="Proteomes" id="UP000800981">
    <property type="component" value="Unassembled WGS sequence"/>
</dbReference>
<dbReference type="PANTHER" id="PTHR10963">
    <property type="entry name" value="GLYCOSYL HYDROLASE-RELATED"/>
    <property type="match status" value="1"/>
</dbReference>
<feature type="compositionally biased region" description="Polar residues" evidence="2">
    <location>
        <begin position="182"/>
        <end position="195"/>
    </location>
</feature>
<dbReference type="RefSeq" id="WP_196791743.1">
    <property type="nucleotide sequence ID" value="NZ_JAANNP010000002.1"/>
</dbReference>
<dbReference type="InterPro" id="IPR000757">
    <property type="entry name" value="Beta-glucanase-like"/>
</dbReference>
<protein>
    <submittedName>
        <fullName evidence="5">Family 16 glycosylhydrolase</fullName>
    </submittedName>
</protein>
<evidence type="ECO:0000313" key="5">
    <source>
        <dbReference type="EMBL" id="NHC13459.1"/>
    </source>
</evidence>
<dbReference type="InterPro" id="IPR050546">
    <property type="entry name" value="Glycosyl_Hydrlase_16"/>
</dbReference>
<feature type="chain" id="PRO_5046291945" evidence="3">
    <location>
        <begin position="30"/>
        <end position="587"/>
    </location>
</feature>
<dbReference type="CDD" id="cd08023">
    <property type="entry name" value="GH16_laminarinase_like"/>
    <property type="match status" value="1"/>
</dbReference>
<feature type="signal peptide" evidence="3">
    <location>
        <begin position="1"/>
        <end position="29"/>
    </location>
</feature>
<keyword evidence="3" id="KW-0732">Signal</keyword>
<gene>
    <name evidence="5" type="ORF">G9H71_06645</name>
</gene>
<evidence type="ECO:0000313" key="6">
    <source>
        <dbReference type="Proteomes" id="UP000800981"/>
    </source>
</evidence>
<name>A0ABX0GRG8_9ACTN</name>
<dbReference type="Gene3D" id="2.60.120.260">
    <property type="entry name" value="Galactose-binding domain-like"/>
    <property type="match status" value="1"/>
</dbReference>
<dbReference type="InterPro" id="IPR013320">
    <property type="entry name" value="ConA-like_dom_sf"/>
</dbReference>
<organism evidence="5 6">
    <name type="scientific">Motilibacter deserti</name>
    <dbReference type="NCBI Taxonomy" id="2714956"/>
    <lineage>
        <taxon>Bacteria</taxon>
        <taxon>Bacillati</taxon>
        <taxon>Actinomycetota</taxon>
        <taxon>Actinomycetes</taxon>
        <taxon>Motilibacterales</taxon>
        <taxon>Motilibacteraceae</taxon>
        <taxon>Motilibacter</taxon>
    </lineage>
</organism>
<evidence type="ECO:0000256" key="2">
    <source>
        <dbReference type="SAM" id="MobiDB-lite"/>
    </source>
</evidence>
<dbReference type="InterPro" id="IPR031768">
    <property type="entry name" value="CBM60_xylan-bd"/>
</dbReference>
<dbReference type="PANTHER" id="PTHR10963:SF55">
    <property type="entry name" value="GLYCOSIDE HYDROLASE FAMILY 16 PROTEIN"/>
    <property type="match status" value="1"/>
</dbReference>
<keyword evidence="6" id="KW-1185">Reference proteome</keyword>
<reference evidence="5 6" key="1">
    <citation type="submission" date="2020-03" db="EMBL/GenBank/DDBJ databases">
        <title>Two novel Motilibacter sp.</title>
        <authorList>
            <person name="Liu S."/>
        </authorList>
    </citation>
    <scope>NUCLEOTIDE SEQUENCE [LARGE SCALE GENOMIC DNA]</scope>
    <source>
        <strain evidence="5 6">E257</strain>
    </source>
</reference>
<dbReference type="Gene3D" id="2.60.120.200">
    <property type="match status" value="1"/>
</dbReference>
<proteinExistence type="inferred from homology"/>
<accession>A0ABX0GRG8</accession>
<dbReference type="PROSITE" id="PS51762">
    <property type="entry name" value="GH16_2"/>
    <property type="match status" value="1"/>
</dbReference>
<comment type="caution">
    <text evidence="5">The sequence shown here is derived from an EMBL/GenBank/DDBJ whole genome shotgun (WGS) entry which is preliminary data.</text>
</comment>
<sequence>MYPAFARRVTALATLPVLAALLPAASAVAAPTAGAVEAEALALPAASGTTYADPTASGGRELFLWSPDSARGTVTTSVQAAALLVTARGDQCLGAPQAEVTVDGRVVGTLTVSAAGSWATYRVTGSWAAGSHSVAVRYVNDVRGASCDRNLHLDALSFEAAPGATPVAAPAPAAPTAVAPGSWTTRQTTGTSPVTDVTGAVWSPATGLSGGGQVPVWGGIAGSASEALYKSARQGATSWTVTVPAAARYAVDLLLSDATGAKPGDRVFDVTAADGNGAPVAIATGVDIVATARGWWAYHVTGVVPVTSGKLTLRFVARRGQTLVNALQVTTAGPLSGGGTAFTDEFEGAAGSAPAAVWGRRVGSGPWGGGELQAYTDSRTNSALDGNGRLVLTARKERWADQWGAQGYTSARLETKGRLTFTYGRVEARMQVPAGQGLWPAFWALGSDIDAVDWPRCGELDVMEYLGGQPTTVYGHLHGLGDAADKLGWRDQRVSDVGLGHDTGARLAEGMHTYAMDVTPNYVTFSVDGREYFTATRADMRSGQQWPVGKPYYLILNLAVGGDWGGAPDASTAFPASLVVDRVSISG</sequence>
<dbReference type="Pfam" id="PF11721">
    <property type="entry name" value="Malectin"/>
    <property type="match status" value="1"/>
</dbReference>
<feature type="compositionally biased region" description="Low complexity" evidence="2">
    <location>
        <begin position="169"/>
        <end position="181"/>
    </location>
</feature>
<dbReference type="InterPro" id="IPR021720">
    <property type="entry name" value="Malectin_dom"/>
</dbReference>
<evidence type="ECO:0000256" key="3">
    <source>
        <dbReference type="SAM" id="SignalP"/>
    </source>
</evidence>
<feature type="region of interest" description="Disordered" evidence="2">
    <location>
        <begin position="169"/>
        <end position="197"/>
    </location>
</feature>
<dbReference type="SUPFAM" id="SSF49899">
    <property type="entry name" value="Concanavalin A-like lectins/glucanases"/>
    <property type="match status" value="1"/>
</dbReference>
<comment type="similarity">
    <text evidence="1">Belongs to the glycosyl hydrolase 16 family.</text>
</comment>
<dbReference type="EMBL" id="JAANNP010000002">
    <property type="protein sequence ID" value="NHC13459.1"/>
    <property type="molecule type" value="Genomic_DNA"/>
</dbReference>